<evidence type="ECO:0000256" key="1">
    <source>
        <dbReference type="SAM" id="Phobius"/>
    </source>
</evidence>
<reference evidence="2 3" key="1">
    <citation type="submission" date="2018-06" db="EMBL/GenBank/DDBJ databases">
        <authorList>
            <consortium name="Pathogen Informatics"/>
            <person name="Doyle S."/>
        </authorList>
    </citation>
    <scope>NUCLEOTIDE SEQUENCE [LARGE SCALE GENOMIC DNA]</scope>
    <source>
        <strain evidence="2 3">NCTC10005</strain>
    </source>
</reference>
<organism evidence="2 3">
    <name type="scientific">Enterobacter cloacae</name>
    <dbReference type="NCBI Taxonomy" id="550"/>
    <lineage>
        <taxon>Bacteria</taxon>
        <taxon>Pseudomonadati</taxon>
        <taxon>Pseudomonadota</taxon>
        <taxon>Gammaproteobacteria</taxon>
        <taxon>Enterobacterales</taxon>
        <taxon>Enterobacteriaceae</taxon>
        <taxon>Enterobacter</taxon>
        <taxon>Enterobacter cloacae complex</taxon>
    </lineage>
</organism>
<keyword evidence="1" id="KW-0812">Transmembrane</keyword>
<protein>
    <submittedName>
        <fullName evidence="2">Uncharacterized protein</fullName>
    </submittedName>
</protein>
<evidence type="ECO:0000313" key="3">
    <source>
        <dbReference type="Proteomes" id="UP000255106"/>
    </source>
</evidence>
<name>A0A377M1N2_ENTCL</name>
<proteinExistence type="predicted"/>
<dbReference type="Proteomes" id="UP000255106">
    <property type="component" value="Unassembled WGS sequence"/>
</dbReference>
<dbReference type="EMBL" id="UGJB01000004">
    <property type="protein sequence ID" value="STQ12108.1"/>
    <property type="molecule type" value="Genomic_DNA"/>
</dbReference>
<keyword evidence="1" id="KW-0472">Membrane</keyword>
<feature type="transmembrane region" description="Helical" evidence="1">
    <location>
        <begin position="7"/>
        <end position="26"/>
    </location>
</feature>
<accession>A0A377M1N2</accession>
<keyword evidence="1" id="KW-1133">Transmembrane helix</keyword>
<gene>
    <name evidence="2" type="ORF">NCTC10005_04891</name>
</gene>
<dbReference type="AlphaFoldDB" id="A0A377M1N2"/>
<evidence type="ECO:0000313" key="2">
    <source>
        <dbReference type="EMBL" id="STQ12108.1"/>
    </source>
</evidence>
<sequence>MRDGRVFNWRVGVMVVILLGFILYPFRDLITVYENLQGKMRVNEQLKFVYHAGRGKFIIQRYVSLLSL</sequence>